<keyword evidence="3" id="KW-0812">Transmembrane</keyword>
<evidence type="ECO:0000313" key="7">
    <source>
        <dbReference type="EMBL" id="NKY84390.1"/>
    </source>
</evidence>
<feature type="domain" description="Type II secretion system protein GspF" evidence="6">
    <location>
        <begin position="56"/>
        <end position="178"/>
    </location>
</feature>
<name>A0A7X6LTU8_9NOCA</name>
<comment type="caution">
    <text evidence="7">The sequence shown here is derived from an EMBL/GenBank/DDBJ whole genome shotgun (WGS) entry which is preliminary data.</text>
</comment>
<reference evidence="7 8" key="1">
    <citation type="submission" date="2020-04" db="EMBL/GenBank/DDBJ databases">
        <title>MicrobeNet Type strains.</title>
        <authorList>
            <person name="Nicholson A.C."/>
        </authorList>
    </citation>
    <scope>NUCLEOTIDE SEQUENCE [LARGE SCALE GENOMIC DNA]</scope>
    <source>
        <strain evidence="7 8">DSM 44445</strain>
    </source>
</reference>
<evidence type="ECO:0000259" key="6">
    <source>
        <dbReference type="Pfam" id="PF00482"/>
    </source>
</evidence>
<dbReference type="PANTHER" id="PTHR35007">
    <property type="entry name" value="INTEGRAL MEMBRANE PROTEIN-RELATED"/>
    <property type="match status" value="1"/>
</dbReference>
<sequence length="198" mass="19809">MSGISLALVVSAAALCVLPGRHTPSARLRAARGGRAQPLRVTEQRVGDPLAVASALDLLSACLRAGLPTATAARAVAPVAPEPFRSALSRAADLLALGADPVTAWERAAQEAPAPEMQSLARLVRRSARSGAALTGAVTELAGQCRSAVEDAAAARAERAGVLISGPLGLCFLPAFVCLGIVPVVAGLAGPVLGGGSW</sequence>
<keyword evidence="4" id="KW-1133">Transmembrane helix</keyword>
<gene>
    <name evidence="7" type="ORF">HGA07_01965</name>
</gene>
<dbReference type="PANTHER" id="PTHR35007:SF3">
    <property type="entry name" value="POSSIBLE CONSERVED ALANINE RICH MEMBRANE PROTEIN"/>
    <property type="match status" value="1"/>
</dbReference>
<evidence type="ECO:0000256" key="4">
    <source>
        <dbReference type="ARBA" id="ARBA00022989"/>
    </source>
</evidence>
<keyword evidence="2" id="KW-1003">Cell membrane</keyword>
<dbReference type="Proteomes" id="UP000523447">
    <property type="component" value="Unassembled WGS sequence"/>
</dbReference>
<evidence type="ECO:0000256" key="2">
    <source>
        <dbReference type="ARBA" id="ARBA00022475"/>
    </source>
</evidence>
<evidence type="ECO:0000256" key="5">
    <source>
        <dbReference type="ARBA" id="ARBA00023136"/>
    </source>
</evidence>
<protein>
    <submittedName>
        <fullName evidence="7">Type II secretion system F family protein</fullName>
    </submittedName>
</protein>
<dbReference type="RefSeq" id="WP_040715667.1">
    <property type="nucleotide sequence ID" value="NZ_CAWPHS010000001.1"/>
</dbReference>
<organism evidence="7 8">
    <name type="scientific">Nocardia veterana</name>
    <dbReference type="NCBI Taxonomy" id="132249"/>
    <lineage>
        <taxon>Bacteria</taxon>
        <taxon>Bacillati</taxon>
        <taxon>Actinomycetota</taxon>
        <taxon>Actinomycetes</taxon>
        <taxon>Mycobacteriales</taxon>
        <taxon>Nocardiaceae</taxon>
        <taxon>Nocardia</taxon>
    </lineage>
</organism>
<dbReference type="GO" id="GO:0005886">
    <property type="term" value="C:plasma membrane"/>
    <property type="evidence" value="ECO:0007669"/>
    <property type="project" value="UniProtKB-SubCell"/>
</dbReference>
<keyword evidence="8" id="KW-1185">Reference proteome</keyword>
<dbReference type="Pfam" id="PF00482">
    <property type="entry name" value="T2SSF"/>
    <property type="match status" value="1"/>
</dbReference>
<evidence type="ECO:0000313" key="8">
    <source>
        <dbReference type="Proteomes" id="UP000523447"/>
    </source>
</evidence>
<dbReference type="InterPro" id="IPR018076">
    <property type="entry name" value="T2SS_GspF_dom"/>
</dbReference>
<proteinExistence type="predicted"/>
<accession>A0A7X6LTU8</accession>
<evidence type="ECO:0000256" key="3">
    <source>
        <dbReference type="ARBA" id="ARBA00022692"/>
    </source>
</evidence>
<dbReference type="EMBL" id="JAAXPE010000001">
    <property type="protein sequence ID" value="NKY84390.1"/>
    <property type="molecule type" value="Genomic_DNA"/>
</dbReference>
<evidence type="ECO:0000256" key="1">
    <source>
        <dbReference type="ARBA" id="ARBA00004651"/>
    </source>
</evidence>
<comment type="subcellular location">
    <subcellularLocation>
        <location evidence="1">Cell membrane</location>
        <topology evidence="1">Multi-pass membrane protein</topology>
    </subcellularLocation>
</comment>
<keyword evidence="5" id="KW-0472">Membrane</keyword>
<dbReference type="AlphaFoldDB" id="A0A7X6LTU8"/>